<dbReference type="SUPFAM" id="SSF51971">
    <property type="entry name" value="Nucleotide-binding domain"/>
    <property type="match status" value="1"/>
</dbReference>
<dbReference type="EMBL" id="LUKN01000729">
    <property type="protein sequence ID" value="OAR02360.1"/>
    <property type="molecule type" value="Genomic_DNA"/>
</dbReference>
<dbReference type="PANTHER" id="PTHR11530">
    <property type="entry name" value="D-AMINO ACID OXIDASE"/>
    <property type="match status" value="1"/>
</dbReference>
<keyword evidence="9" id="KW-1185">Reference proteome</keyword>
<dbReference type="Pfam" id="PF01266">
    <property type="entry name" value="DAO"/>
    <property type="match status" value="1"/>
</dbReference>
<comment type="similarity">
    <text evidence="2">Belongs to the DAMOX/DASOX family.</text>
</comment>
<organism evidence="8 9">
    <name type="scientific">Cordyceps confragosa</name>
    <name type="common">Lecanicillium lecanii</name>
    <dbReference type="NCBI Taxonomy" id="2714763"/>
    <lineage>
        <taxon>Eukaryota</taxon>
        <taxon>Fungi</taxon>
        <taxon>Dikarya</taxon>
        <taxon>Ascomycota</taxon>
        <taxon>Pezizomycotina</taxon>
        <taxon>Sordariomycetes</taxon>
        <taxon>Hypocreomycetidae</taxon>
        <taxon>Hypocreales</taxon>
        <taxon>Cordycipitaceae</taxon>
        <taxon>Akanthomyces</taxon>
    </lineage>
</organism>
<evidence type="ECO:0000259" key="7">
    <source>
        <dbReference type="Pfam" id="PF01266"/>
    </source>
</evidence>
<gene>
    <name evidence="8" type="ORF">LLEC1_02445</name>
</gene>
<dbReference type="GO" id="GO:0005737">
    <property type="term" value="C:cytoplasm"/>
    <property type="evidence" value="ECO:0007669"/>
    <property type="project" value="TreeGrafter"/>
</dbReference>
<accession>A0A179IKW7</accession>
<dbReference type="PROSITE" id="PS00677">
    <property type="entry name" value="DAO"/>
    <property type="match status" value="1"/>
</dbReference>
<evidence type="ECO:0000313" key="8">
    <source>
        <dbReference type="EMBL" id="OAR02360.1"/>
    </source>
</evidence>
<proteinExistence type="inferred from homology"/>
<reference evidence="8 9" key="1">
    <citation type="submission" date="2016-03" db="EMBL/GenBank/DDBJ databases">
        <title>Fine-scale spatial genetic structure of a fungal parasite of coffee scale insects.</title>
        <authorList>
            <person name="Jackson D."/>
            <person name="Zemenick K.A."/>
            <person name="Malloure B."/>
            <person name="Quandt C.A."/>
            <person name="James T.Y."/>
        </authorList>
    </citation>
    <scope>NUCLEOTIDE SEQUENCE [LARGE SCALE GENOMIC DNA]</scope>
    <source>
        <strain evidence="8 9">UM487</strain>
    </source>
</reference>
<keyword evidence="5" id="KW-0560">Oxidoreductase</keyword>
<comment type="caution">
    <text evidence="8">The sequence shown here is derived from an EMBL/GenBank/DDBJ whole genome shotgun (WGS) entry which is preliminary data.</text>
</comment>
<dbReference type="GO" id="GO:0071949">
    <property type="term" value="F:FAD binding"/>
    <property type="evidence" value="ECO:0007669"/>
    <property type="project" value="InterPro"/>
</dbReference>
<dbReference type="AlphaFoldDB" id="A0A179IKW7"/>
<dbReference type="GO" id="GO:0003884">
    <property type="term" value="F:D-amino-acid oxidase activity"/>
    <property type="evidence" value="ECO:0007669"/>
    <property type="project" value="InterPro"/>
</dbReference>
<dbReference type="OMA" id="LWWPYRI"/>
<keyword evidence="3" id="KW-0285">Flavoprotein</keyword>
<comment type="cofactor">
    <cofactor evidence="1">
        <name>FAD</name>
        <dbReference type="ChEBI" id="CHEBI:57692"/>
    </cofactor>
</comment>
<protein>
    <recommendedName>
        <fullName evidence="7">FAD dependent oxidoreductase domain-containing protein</fullName>
    </recommendedName>
</protein>
<keyword evidence="6" id="KW-1133">Transmembrane helix</keyword>
<dbReference type="PIRSF" id="PIRSF000189">
    <property type="entry name" value="D-aa_oxidase"/>
    <property type="match status" value="1"/>
</dbReference>
<dbReference type="SUPFAM" id="SSF54373">
    <property type="entry name" value="FAD-linked reductases, C-terminal domain"/>
    <property type="match status" value="1"/>
</dbReference>
<evidence type="ECO:0000256" key="1">
    <source>
        <dbReference type="ARBA" id="ARBA00001974"/>
    </source>
</evidence>
<name>A0A179IKW7_CORDF</name>
<dbReference type="InterPro" id="IPR006181">
    <property type="entry name" value="D-amino_acid_oxidase_CS"/>
</dbReference>
<dbReference type="PANTHER" id="PTHR11530:SF26">
    <property type="entry name" value="FAD DEPENDENT OXIDOREDUCTASE SUPERFAMILY (AFU_ORTHOLOGUE AFUA_5G13940)"/>
    <property type="match status" value="1"/>
</dbReference>
<dbReference type="Proteomes" id="UP000243081">
    <property type="component" value="Unassembled WGS sequence"/>
</dbReference>
<feature type="domain" description="FAD dependent oxidoreductase" evidence="7">
    <location>
        <begin position="10"/>
        <end position="347"/>
    </location>
</feature>
<dbReference type="OrthoDB" id="2015447at2759"/>
<dbReference type="Gene3D" id="3.30.9.10">
    <property type="entry name" value="D-Amino Acid Oxidase, subunit A, domain 2"/>
    <property type="match status" value="1"/>
</dbReference>
<evidence type="ECO:0000256" key="3">
    <source>
        <dbReference type="ARBA" id="ARBA00022630"/>
    </source>
</evidence>
<evidence type="ECO:0000313" key="9">
    <source>
        <dbReference type="Proteomes" id="UP000243081"/>
    </source>
</evidence>
<evidence type="ECO:0000256" key="2">
    <source>
        <dbReference type="ARBA" id="ARBA00006730"/>
    </source>
</evidence>
<keyword evidence="6" id="KW-0812">Transmembrane</keyword>
<evidence type="ECO:0000256" key="5">
    <source>
        <dbReference type="ARBA" id="ARBA00023002"/>
    </source>
</evidence>
<dbReference type="InterPro" id="IPR006076">
    <property type="entry name" value="FAD-dep_OxRdtase"/>
</dbReference>
<sequence length="361" mass="39905">MRSQIAAKERVVVIGAGVVGLTIALHLQTLGFEVLILAKDFPGPFETLDPQAQINYASPWAGAHNGWGRDLPTGEATPEDWRDHRFALETFARMTAIQAQHPEAGLTFTRGFEYFDDPPEHIKYLNHEKASALGMEEFCLLHRDNLPKGVTFGYSFRTWCLNPMVYCCFLLRRFVYEGGKIQKRELRSPEEAFVVSPSHSARFVVNASGSGFNDDKVFITRGQTCVVANPCDVSISRHYADGSASFCIPRNFDGGTIIGGTQEPNNWSSEPAPGLRLELLKNLTETYPHILSKGECFRPLRDIVGRRPTRKGGMRLEKEEIGQGRAVVHAYGAGGRGYELSWGVARSVGCMIADAIGGPKQ</sequence>
<dbReference type="Gene3D" id="3.40.50.720">
    <property type="entry name" value="NAD(P)-binding Rossmann-like Domain"/>
    <property type="match status" value="1"/>
</dbReference>
<evidence type="ECO:0000256" key="6">
    <source>
        <dbReference type="SAM" id="Phobius"/>
    </source>
</evidence>
<dbReference type="GO" id="GO:0019478">
    <property type="term" value="P:D-amino acid catabolic process"/>
    <property type="evidence" value="ECO:0007669"/>
    <property type="project" value="TreeGrafter"/>
</dbReference>
<evidence type="ECO:0000256" key="4">
    <source>
        <dbReference type="ARBA" id="ARBA00022827"/>
    </source>
</evidence>
<keyword evidence="4" id="KW-0274">FAD</keyword>
<dbReference type="InterPro" id="IPR023209">
    <property type="entry name" value="DAO"/>
</dbReference>
<keyword evidence="6" id="KW-0472">Membrane</keyword>
<feature type="transmembrane region" description="Helical" evidence="6">
    <location>
        <begin position="12"/>
        <end position="38"/>
    </location>
</feature>